<dbReference type="AlphaFoldDB" id="A0A8X7BAX7"/>
<feature type="region of interest" description="Disordered" evidence="1">
    <location>
        <begin position="434"/>
        <end position="463"/>
    </location>
</feature>
<dbReference type="InterPro" id="IPR011989">
    <property type="entry name" value="ARM-like"/>
</dbReference>
<feature type="region of interest" description="Disordered" evidence="1">
    <location>
        <begin position="735"/>
        <end position="784"/>
    </location>
</feature>
<feature type="compositionally biased region" description="Low complexity" evidence="1">
    <location>
        <begin position="739"/>
        <end position="749"/>
    </location>
</feature>
<comment type="caution">
    <text evidence="2">The sequence shown here is derived from an EMBL/GenBank/DDBJ whole genome shotgun (WGS) entry which is preliminary data.</text>
</comment>
<feature type="compositionally biased region" description="Basic and acidic residues" evidence="1">
    <location>
        <begin position="1051"/>
        <end position="1071"/>
    </location>
</feature>
<organism evidence="2 3">
    <name type="scientific">Trichonephila clavipes</name>
    <name type="common">Golden silk orbweaver</name>
    <name type="synonym">Nephila clavipes</name>
    <dbReference type="NCBI Taxonomy" id="2585209"/>
    <lineage>
        <taxon>Eukaryota</taxon>
        <taxon>Metazoa</taxon>
        <taxon>Ecdysozoa</taxon>
        <taxon>Arthropoda</taxon>
        <taxon>Chelicerata</taxon>
        <taxon>Arachnida</taxon>
        <taxon>Araneae</taxon>
        <taxon>Araneomorphae</taxon>
        <taxon>Entelegynae</taxon>
        <taxon>Araneoidea</taxon>
        <taxon>Nephilidae</taxon>
        <taxon>Trichonephila</taxon>
    </lineage>
</organism>
<feature type="compositionally biased region" description="Acidic residues" evidence="1">
    <location>
        <begin position="750"/>
        <end position="760"/>
    </location>
</feature>
<protein>
    <submittedName>
        <fullName evidence="2">TOG array regulator of axonemal microtubules protein 1</fullName>
    </submittedName>
</protein>
<dbReference type="EMBL" id="BMAU01021371">
    <property type="protein sequence ID" value="GFY25188.1"/>
    <property type="molecule type" value="Genomic_DNA"/>
</dbReference>
<reference evidence="2" key="1">
    <citation type="submission" date="2020-08" db="EMBL/GenBank/DDBJ databases">
        <title>Multicomponent nature underlies the extraordinary mechanical properties of spider dragline silk.</title>
        <authorList>
            <person name="Kono N."/>
            <person name="Nakamura H."/>
            <person name="Mori M."/>
            <person name="Yoshida Y."/>
            <person name="Ohtoshi R."/>
            <person name="Malay A.D."/>
            <person name="Moran D.A.P."/>
            <person name="Tomita M."/>
            <person name="Numata K."/>
            <person name="Arakawa K."/>
        </authorList>
    </citation>
    <scope>NUCLEOTIDE SEQUENCE</scope>
</reference>
<feature type="compositionally biased region" description="Acidic residues" evidence="1">
    <location>
        <begin position="939"/>
        <end position="951"/>
    </location>
</feature>
<gene>
    <name evidence="2" type="primary">Togaram1_1</name>
    <name evidence="2" type="ORF">TNCV_2483091</name>
</gene>
<dbReference type="Proteomes" id="UP000887159">
    <property type="component" value="Unassembled WGS sequence"/>
</dbReference>
<feature type="compositionally biased region" description="Basic residues" evidence="1">
    <location>
        <begin position="960"/>
        <end position="977"/>
    </location>
</feature>
<feature type="region of interest" description="Disordered" evidence="1">
    <location>
        <begin position="912"/>
        <end position="1094"/>
    </location>
</feature>
<name>A0A8X7BAX7_TRICX</name>
<feature type="region of interest" description="Disordered" evidence="1">
    <location>
        <begin position="817"/>
        <end position="873"/>
    </location>
</feature>
<feature type="compositionally biased region" description="Basic and acidic residues" evidence="1">
    <location>
        <begin position="830"/>
        <end position="846"/>
    </location>
</feature>
<evidence type="ECO:0000313" key="2">
    <source>
        <dbReference type="EMBL" id="GFY25188.1"/>
    </source>
</evidence>
<keyword evidence="3" id="KW-1185">Reference proteome</keyword>
<proteinExistence type="predicted"/>
<feature type="compositionally biased region" description="Acidic residues" evidence="1">
    <location>
        <begin position="919"/>
        <end position="931"/>
    </location>
</feature>
<dbReference type="SUPFAM" id="SSF48371">
    <property type="entry name" value="ARM repeat"/>
    <property type="match status" value="1"/>
</dbReference>
<accession>A0A8X7BAX7</accession>
<sequence>MYSFLVPAISSSLRGNIDPSVFLSSYKALKRIHDRIQDERFYNLLSLAGKEAKAIYSNFYAFEETDPYLSCEILNLSDLIAEYQKKRIRIKLNKAFGVLDPILLNRISATRECERAVTVNNFEIAFKRAPWHEFELESHVLDLIQLICAFLEEDNRLIQISGLEILKEMIQRMSFHVAPYLKHLAEILRSTLVSPHLKIKTERILHKLMKNVHPMTVIWALLDDPQPCQKEAILRFIMVELKCFPYCDFDLQSIFSAIGREMEFHDLAIQKAIRDCISLLLEIMNSSPVPGIKSQAISLLLENSRLQKDTLISLGLSEELSEDSFSGESTLHTVQTASSAMAPNSISCAADVETFKSQCHDRSAGSILSFAKQCNEDFNDDAFLSEDYLTASARTDCRQCPQVQINSRGLPQTAASFECPEEDERTNTSNFLADTILDNSSVGPPRHSSTPRRRWDLTPEGRQNSIPVAPKILESLVSNVLEAGDIHQYHRKKIPKRSETQLKRRAKRDSHLHNFECIGDGGWGDKYSEEDRNTEYCVERGEGDFIGTVAIDIKSCTEIKSKNRIELNSKVSSWKQPSVSTSTPTLNCHVELLNPRKYNFNILQISTPNTTERIQEFDEFEGLQNKRILEVLPSSISSPGMSQMNTCWKNEKEKKENNTKQCKPSKPLLVTENEKLSNKYSQNPSVKKCAAKISPISKEQLRVNDRKDSKLSLKTKNFKKDKISKNVYLNSEKDVPKTPSVEFPSPEPEIISEPECDDEALDSRPFTQESIGEPFSPRTESDIIEESTLDYEQDFEYDSEDLDKTVKAVEDEIMPDSLEKISRKNSKSLKTKELNQKSDKKFDSKTGHAKKYLKAENTQSSNKRKYVPKASIPANKAMTENKAKEVIKAKNLIIKAKSIKTNKSTVKVSDHPISTVYTEPEDDEEIPEEIQENTASELSIEEDLEGFDDTDVTPKDEKRYLKKNHKITKPSFKKSHNKYLERGSAAQSSQSSITSKYSAETAMWQKGKEIPRTPVMPLKGNKALLQKNPKNKPKPTKAPRPMKPLEKKRKVPETQKGKLNEPRSNDSKEEISEQPPIGKDSDEMASVSGLPEGVSPGCQWRRDLEYAVKGGTCDWAQKFERNVNKMVALQNLETADAVMRKALDDLCGKAW</sequence>
<evidence type="ECO:0000256" key="1">
    <source>
        <dbReference type="SAM" id="MobiDB-lite"/>
    </source>
</evidence>
<evidence type="ECO:0000313" key="3">
    <source>
        <dbReference type="Proteomes" id="UP000887159"/>
    </source>
</evidence>
<dbReference type="InterPro" id="IPR016024">
    <property type="entry name" value="ARM-type_fold"/>
</dbReference>
<dbReference type="Gene3D" id="1.25.10.10">
    <property type="entry name" value="Leucine-rich Repeat Variant"/>
    <property type="match status" value="1"/>
</dbReference>